<organism evidence="3 4">
    <name type="scientific">Phytophthora megakarya</name>
    <dbReference type="NCBI Taxonomy" id="4795"/>
    <lineage>
        <taxon>Eukaryota</taxon>
        <taxon>Sar</taxon>
        <taxon>Stramenopiles</taxon>
        <taxon>Oomycota</taxon>
        <taxon>Peronosporomycetes</taxon>
        <taxon>Peronosporales</taxon>
        <taxon>Peronosporaceae</taxon>
        <taxon>Phytophthora</taxon>
    </lineage>
</organism>
<reference evidence="4" key="1">
    <citation type="submission" date="2017-03" db="EMBL/GenBank/DDBJ databases">
        <title>Phytopthora megakarya and P. palmivora, two closely related causual agents of cacao black pod achieved similar genome size and gene model numbers by different mechanisms.</title>
        <authorList>
            <person name="Ali S."/>
            <person name="Shao J."/>
            <person name="Larry D.J."/>
            <person name="Kronmiller B."/>
            <person name="Shen D."/>
            <person name="Strem M.D."/>
            <person name="Melnick R.L."/>
            <person name="Guiltinan M.J."/>
            <person name="Tyler B.M."/>
            <person name="Meinhardt L.W."/>
            <person name="Bailey B.A."/>
        </authorList>
    </citation>
    <scope>NUCLEOTIDE SEQUENCE [LARGE SCALE GENOMIC DNA]</scope>
    <source>
        <strain evidence="4">zdho120</strain>
    </source>
</reference>
<comment type="caution">
    <text evidence="3">The sequence shown here is derived from an EMBL/GenBank/DDBJ whole genome shotgun (WGS) entry which is preliminary data.</text>
</comment>
<evidence type="ECO:0000256" key="1">
    <source>
        <dbReference type="PROSITE-ProRule" id="PRU00325"/>
    </source>
</evidence>
<accession>A0A225VY60</accession>
<gene>
    <name evidence="3" type="ORF">PHMEG_00017336</name>
</gene>
<dbReference type="AlphaFoldDB" id="A0A225VY60"/>
<keyword evidence="1" id="KW-0862">Zinc</keyword>
<keyword evidence="4" id="KW-1185">Reference proteome</keyword>
<keyword evidence="1" id="KW-0863">Zinc-finger</keyword>
<proteinExistence type="predicted"/>
<dbReference type="GO" id="GO:0003676">
    <property type="term" value="F:nucleic acid binding"/>
    <property type="evidence" value="ECO:0007669"/>
    <property type="project" value="InterPro"/>
</dbReference>
<keyword evidence="1" id="KW-0479">Metal-binding</keyword>
<name>A0A225VY60_9STRA</name>
<dbReference type="GO" id="GO:0008270">
    <property type="term" value="F:zinc ion binding"/>
    <property type="evidence" value="ECO:0007669"/>
    <property type="project" value="UniProtKB-KW"/>
</dbReference>
<evidence type="ECO:0000313" key="4">
    <source>
        <dbReference type="Proteomes" id="UP000198211"/>
    </source>
</evidence>
<dbReference type="PROSITE" id="PS50966">
    <property type="entry name" value="ZF_SWIM"/>
    <property type="match status" value="1"/>
</dbReference>
<evidence type="ECO:0000259" key="2">
    <source>
        <dbReference type="PROSITE" id="PS50966"/>
    </source>
</evidence>
<dbReference type="Gene3D" id="3.30.420.10">
    <property type="entry name" value="Ribonuclease H-like superfamily/Ribonuclease H"/>
    <property type="match status" value="1"/>
</dbReference>
<evidence type="ECO:0000313" key="3">
    <source>
        <dbReference type="EMBL" id="OWZ09889.1"/>
    </source>
</evidence>
<dbReference type="Proteomes" id="UP000198211">
    <property type="component" value="Unassembled WGS sequence"/>
</dbReference>
<feature type="domain" description="SWIM-type" evidence="2">
    <location>
        <begin position="286"/>
        <end position="319"/>
    </location>
</feature>
<sequence>MGELIKWTLESHTATFAKQTAECRHELIVLRPLEYDVNSDDDSEAKSLGAIVTSRTCMRNIISHRGQEGDGIFGVTDRTYRLLFWEARPTEQFETLSTLVADYWKVQGEGEYAAWLKANYLSAPWHHRYGTCATPGIIPSHIAIESHRRVIKQTSVTTLQASTATVLNDLVPRTLSHQATKSKRKSGLVILEGKQNAEKYIDTLGDYLFPFAHLYHGLEFQFQHGNASIHTARVASWYLEGQGVDVMWWPAKPPELIPIENALGILSRAVYINGKQYDTKDELVGTITSIREKYRCDCHAFWHNGWVCSHIVSGAVLLKDLTLDVLNARLSARKVSGGQRKTGRPLHWNCLREFASDIDESTETRVEVITTWAERDGTFLWPVHSSSGEDVEMECEELAECVNSAYVIGLDVTHPIQV</sequence>
<dbReference type="InterPro" id="IPR036397">
    <property type="entry name" value="RNaseH_sf"/>
</dbReference>
<dbReference type="InterPro" id="IPR007527">
    <property type="entry name" value="Znf_SWIM"/>
</dbReference>
<protein>
    <recommendedName>
        <fullName evidence="2">SWIM-type domain-containing protein</fullName>
    </recommendedName>
</protein>
<dbReference type="EMBL" id="NBNE01002629">
    <property type="protein sequence ID" value="OWZ09889.1"/>
    <property type="molecule type" value="Genomic_DNA"/>
</dbReference>